<comment type="similarity">
    <text evidence="5">Belongs to the 4-toluene sulfonate uptake permease (TSUP) (TC 2.A.102) family.</text>
</comment>
<feature type="transmembrane region" description="Helical" evidence="5">
    <location>
        <begin position="7"/>
        <end position="34"/>
    </location>
</feature>
<comment type="caution">
    <text evidence="6">The sequence shown here is derived from an EMBL/GenBank/DDBJ whole genome shotgun (WGS) entry which is preliminary data.</text>
</comment>
<dbReference type="EMBL" id="MFUO01000017">
    <property type="protein sequence ID" value="OGI83899.1"/>
    <property type="molecule type" value="Genomic_DNA"/>
</dbReference>
<accession>A0A1F6WPS8</accession>
<keyword evidence="3 5" id="KW-1133">Transmembrane helix</keyword>
<keyword evidence="4 5" id="KW-0472">Membrane</keyword>
<evidence type="ECO:0000256" key="4">
    <source>
        <dbReference type="ARBA" id="ARBA00023136"/>
    </source>
</evidence>
<feature type="transmembrane region" description="Helical" evidence="5">
    <location>
        <begin position="208"/>
        <end position="230"/>
    </location>
</feature>
<feature type="transmembrane region" description="Helical" evidence="5">
    <location>
        <begin position="142"/>
        <end position="170"/>
    </location>
</feature>
<comment type="subcellular location">
    <subcellularLocation>
        <location evidence="5">Cell membrane</location>
        <topology evidence="5">Multi-pass membrane protein</topology>
    </subcellularLocation>
    <subcellularLocation>
        <location evidence="1">Membrane</location>
        <topology evidence="1">Multi-pass membrane protein</topology>
    </subcellularLocation>
</comment>
<evidence type="ECO:0000313" key="7">
    <source>
        <dbReference type="Proteomes" id="UP000178184"/>
    </source>
</evidence>
<dbReference type="PANTHER" id="PTHR43483">
    <property type="entry name" value="MEMBRANE TRANSPORTER PROTEIN HI_0806-RELATED"/>
    <property type="match status" value="1"/>
</dbReference>
<feature type="transmembrane region" description="Helical" evidence="5">
    <location>
        <begin position="40"/>
        <end position="63"/>
    </location>
</feature>
<evidence type="ECO:0000256" key="3">
    <source>
        <dbReference type="ARBA" id="ARBA00022989"/>
    </source>
</evidence>
<dbReference type="Proteomes" id="UP000178184">
    <property type="component" value="Unassembled WGS sequence"/>
</dbReference>
<feature type="transmembrane region" description="Helical" evidence="5">
    <location>
        <begin position="100"/>
        <end position="121"/>
    </location>
</feature>
<feature type="transmembrane region" description="Helical" evidence="5">
    <location>
        <begin position="182"/>
        <end position="201"/>
    </location>
</feature>
<reference evidence="6 7" key="1">
    <citation type="journal article" date="2016" name="Nat. Commun.">
        <title>Thousands of microbial genomes shed light on interconnected biogeochemical processes in an aquifer system.</title>
        <authorList>
            <person name="Anantharaman K."/>
            <person name="Brown C.T."/>
            <person name="Hug L.A."/>
            <person name="Sharon I."/>
            <person name="Castelle C.J."/>
            <person name="Probst A.J."/>
            <person name="Thomas B.C."/>
            <person name="Singh A."/>
            <person name="Wilkins M.J."/>
            <person name="Karaoz U."/>
            <person name="Brodie E.L."/>
            <person name="Williams K.H."/>
            <person name="Hubbard S.S."/>
            <person name="Banfield J.F."/>
        </authorList>
    </citation>
    <scope>NUCLEOTIDE SEQUENCE [LARGE SCALE GENOMIC DNA]</scope>
</reference>
<dbReference type="PANTHER" id="PTHR43483:SF3">
    <property type="entry name" value="MEMBRANE TRANSPORTER PROTEIN HI_0806-RELATED"/>
    <property type="match status" value="1"/>
</dbReference>
<evidence type="ECO:0000256" key="1">
    <source>
        <dbReference type="ARBA" id="ARBA00004141"/>
    </source>
</evidence>
<dbReference type="STRING" id="1801764.A2903_01000"/>
<name>A0A1F6WPS8_9BACT</name>
<feature type="transmembrane region" description="Helical" evidence="5">
    <location>
        <begin position="236"/>
        <end position="258"/>
    </location>
</feature>
<dbReference type="InterPro" id="IPR002781">
    <property type="entry name" value="TM_pro_TauE-like"/>
</dbReference>
<keyword evidence="5" id="KW-1003">Cell membrane</keyword>
<organism evidence="6 7">
    <name type="scientific">Candidatus Nomurabacteria bacterium RIFCSPLOWO2_01_FULL_33_17</name>
    <dbReference type="NCBI Taxonomy" id="1801764"/>
    <lineage>
        <taxon>Bacteria</taxon>
        <taxon>Candidatus Nomuraibacteriota</taxon>
    </lineage>
</organism>
<dbReference type="AlphaFoldDB" id="A0A1F6WPS8"/>
<protein>
    <recommendedName>
        <fullName evidence="5">Probable membrane transporter protein</fullName>
    </recommendedName>
</protein>
<feature type="transmembrane region" description="Helical" evidence="5">
    <location>
        <begin position="75"/>
        <end position="94"/>
    </location>
</feature>
<gene>
    <name evidence="6" type="ORF">A2903_01000</name>
</gene>
<proteinExistence type="inferred from homology"/>
<dbReference type="Pfam" id="PF01925">
    <property type="entry name" value="TauE"/>
    <property type="match status" value="1"/>
</dbReference>
<keyword evidence="2 5" id="KW-0812">Transmembrane</keyword>
<evidence type="ECO:0000256" key="5">
    <source>
        <dbReference type="RuleBase" id="RU363041"/>
    </source>
</evidence>
<evidence type="ECO:0000313" key="6">
    <source>
        <dbReference type="EMBL" id="OGI83899.1"/>
    </source>
</evidence>
<sequence length="261" mass="28276">MDYFLIIYIIIGIIVGAITGLTGASGVLILIPIFTTFFNIPLPIVLGTSLLVDVIASGTVSYSYYRAKNINIKEILWIIVGALIGAQIGSYLVVEISRSFILFILAICMVLFGFKMFKTGLSKNNNSLFIPERISIYLKNPIGMIIMGLIIGLATGIFGAGGGLSVFIILYSVLRFDIKKSIGTSSFVMLLTALSGVMGYAENRNIDFRLGIIIGISAAVGGIISSIFANKINEKILARIIGGFFIFFALVMVFLKIIPEF</sequence>
<evidence type="ECO:0000256" key="2">
    <source>
        <dbReference type="ARBA" id="ARBA00022692"/>
    </source>
</evidence>
<dbReference type="GO" id="GO:0005886">
    <property type="term" value="C:plasma membrane"/>
    <property type="evidence" value="ECO:0007669"/>
    <property type="project" value="UniProtKB-SubCell"/>
</dbReference>